<dbReference type="VEuPathDB" id="FungiDB:TREMEDRAFT_67523"/>
<name>A0A4Q1B9S4_TREME</name>
<organism evidence="3 4">
    <name type="scientific">Tremella mesenterica</name>
    <name type="common">Jelly fungus</name>
    <dbReference type="NCBI Taxonomy" id="5217"/>
    <lineage>
        <taxon>Eukaryota</taxon>
        <taxon>Fungi</taxon>
        <taxon>Dikarya</taxon>
        <taxon>Basidiomycota</taxon>
        <taxon>Agaricomycotina</taxon>
        <taxon>Tremellomycetes</taxon>
        <taxon>Tremellales</taxon>
        <taxon>Tremellaceae</taxon>
        <taxon>Tremella</taxon>
    </lineage>
</organism>
<dbReference type="OrthoDB" id="10250120at2759"/>
<proteinExistence type="predicted"/>
<dbReference type="InParanoid" id="A0A4Q1B9S4"/>
<dbReference type="PANTHER" id="PTHR22761">
    <property type="entry name" value="CHARGED MULTIVESICULAR BODY PROTEIN"/>
    <property type="match status" value="1"/>
</dbReference>
<dbReference type="Pfam" id="PF03357">
    <property type="entry name" value="Snf7"/>
    <property type="match status" value="1"/>
</dbReference>
<evidence type="ECO:0000313" key="3">
    <source>
        <dbReference type="EMBL" id="RXK34717.1"/>
    </source>
</evidence>
<feature type="compositionally biased region" description="Low complexity" evidence="2">
    <location>
        <begin position="31"/>
        <end position="43"/>
    </location>
</feature>
<keyword evidence="1" id="KW-0175">Coiled coil</keyword>
<protein>
    <recommendedName>
        <fullName evidence="5">Charged multivesicular body protein 7</fullName>
    </recommendedName>
</protein>
<evidence type="ECO:0008006" key="5">
    <source>
        <dbReference type="Google" id="ProtNLM"/>
    </source>
</evidence>
<dbReference type="GO" id="GO:0006900">
    <property type="term" value="P:vesicle budding from membrane"/>
    <property type="evidence" value="ECO:0007669"/>
    <property type="project" value="TreeGrafter"/>
</dbReference>
<reference evidence="3 4" key="1">
    <citation type="submission" date="2016-06" db="EMBL/GenBank/DDBJ databases">
        <title>Evolution of pathogenesis and genome organization in the Tremellales.</title>
        <authorList>
            <person name="Cuomo C."/>
            <person name="Litvintseva A."/>
            <person name="Heitman J."/>
            <person name="Chen Y."/>
            <person name="Sun S."/>
            <person name="Springer D."/>
            <person name="Dromer F."/>
            <person name="Young S."/>
            <person name="Zeng Q."/>
            <person name="Chapman S."/>
            <person name="Gujja S."/>
            <person name="Saif S."/>
            <person name="Birren B."/>
        </authorList>
    </citation>
    <scope>NUCLEOTIDE SEQUENCE [LARGE SCALE GENOMIC DNA]</scope>
    <source>
        <strain evidence="3 4">ATCC 28783</strain>
    </source>
</reference>
<gene>
    <name evidence="3" type="ORF">M231_08026</name>
</gene>
<dbReference type="GO" id="GO:0000815">
    <property type="term" value="C:ESCRT III complex"/>
    <property type="evidence" value="ECO:0007669"/>
    <property type="project" value="TreeGrafter"/>
</dbReference>
<dbReference type="FunCoup" id="A0A4Q1B9S4">
    <property type="interactions" value="55"/>
</dbReference>
<dbReference type="GO" id="GO:0009898">
    <property type="term" value="C:cytoplasmic side of plasma membrane"/>
    <property type="evidence" value="ECO:0007669"/>
    <property type="project" value="TreeGrafter"/>
</dbReference>
<evidence type="ECO:0000313" key="4">
    <source>
        <dbReference type="Proteomes" id="UP000289152"/>
    </source>
</evidence>
<dbReference type="STRING" id="5217.A0A4Q1B9S4"/>
<dbReference type="GO" id="GO:0032511">
    <property type="term" value="P:late endosome to vacuole transport via multivesicular body sorting pathway"/>
    <property type="evidence" value="ECO:0007669"/>
    <property type="project" value="TreeGrafter"/>
</dbReference>
<evidence type="ECO:0000256" key="1">
    <source>
        <dbReference type="SAM" id="Coils"/>
    </source>
</evidence>
<feature type="region of interest" description="Disordered" evidence="2">
    <location>
        <begin position="541"/>
        <end position="561"/>
    </location>
</feature>
<feature type="compositionally biased region" description="Low complexity" evidence="2">
    <location>
        <begin position="12"/>
        <end position="22"/>
    </location>
</feature>
<dbReference type="GO" id="GO:0005771">
    <property type="term" value="C:multivesicular body"/>
    <property type="evidence" value="ECO:0007669"/>
    <property type="project" value="TreeGrafter"/>
</dbReference>
<dbReference type="AlphaFoldDB" id="A0A4Q1B9S4"/>
<dbReference type="InterPro" id="IPR005024">
    <property type="entry name" value="Snf7_fam"/>
</dbReference>
<comment type="caution">
    <text evidence="3">The sequence shown here is derived from an EMBL/GenBank/DDBJ whole genome shotgun (WGS) entry which is preliminary data.</text>
</comment>
<dbReference type="PANTHER" id="PTHR22761:SF96">
    <property type="entry name" value="BCDNA.GH08385"/>
    <property type="match status" value="1"/>
</dbReference>
<feature type="coiled-coil region" evidence="1">
    <location>
        <begin position="295"/>
        <end position="322"/>
    </location>
</feature>
<keyword evidence="4" id="KW-1185">Reference proteome</keyword>
<accession>A0A4Q1B9S4</accession>
<sequence>MSLPPFLIYSASQSTSSQVLSAAEDRKPDIPSKTPTVKSTPPSQDRLFALYSFTSSQRTTNPTGYSVNLSWWSKTLEDVLSGGWMVDRLILRVGDGLISRLEWEGRRVKGLGGVIEHLSHTSPPTLHSLNHFLSSQTPLLQPPSLTRRLIGIPLWWILNQLNPFNSGEMESEGSLWKRYKGDYVHLGLLQQVTSAFISYIRSHPPTTYTESLHSTKSFIVTFSVICIPKTWKKIPDGEAEDKLSDQDMKVLLKWLERDCGVLVTDGEVIKILSENQIGESITEADRGTLQVLTTLRKVDEQVEKLEEEIQLCQEKAKKYLSSGQRTLAISRLRSKKALEDVLEKRLGAGEKLRAVVRSFDQAQTDVEVMAAYQTSTSTLRQLLSHPSLSLDKVEETTEALASALADQREVDDAMAIGEKILGQNAVDEDDLEKELEAMVRDAEEVQKKEKEMAEATFARAAERTPAHNVPQREKVDTIATSQLAGSIISDEEARRRVEIPLAMDNDQSPVREVETGVRQKFLMVEGQDSLWEERYLAAREREAGEKMRAEKERLERQMVVE</sequence>
<evidence type="ECO:0000256" key="2">
    <source>
        <dbReference type="SAM" id="MobiDB-lite"/>
    </source>
</evidence>
<dbReference type="Proteomes" id="UP000289152">
    <property type="component" value="Unassembled WGS sequence"/>
</dbReference>
<feature type="region of interest" description="Disordered" evidence="2">
    <location>
        <begin position="12"/>
        <end position="43"/>
    </location>
</feature>
<dbReference type="EMBL" id="SDIL01000207">
    <property type="protein sequence ID" value="RXK34717.1"/>
    <property type="molecule type" value="Genomic_DNA"/>
</dbReference>
<feature type="coiled-coil region" evidence="1">
    <location>
        <begin position="428"/>
        <end position="455"/>
    </location>
</feature>